<sequence>MSNYPLAYKLSWLPRFLRPSLDGNPGDFAPAAATIARPLTIQARLAFVGDISAVANRRPPKVDPAIRDLLASADLVIGNCESPVVNRTRARWGTFIGTRHAMREGFLAGSLAAAGIVREKLVLSIANNHALDQGADGFSQTLAALDRLGISVVGKADSGIVTRQVGLLAIGFAAFTQWRNGAAADFAGKVAMSLDPSGMPGCGGAVDMLCVLPHWDWEFRHFPRTESRVLARRFAEHGASLIVGGHAHVVQPVEMIGGAMVAYGLGDFLGTAFARQPWPGRIGAILVVDVCASEGLCAKIAAYRMQFFYRMRDGDHERLLPIEALEGSLRQRVVTRLSAIYGAGLTEAQFHADNSDDEQKGDSIGQDQRP</sequence>
<dbReference type="EMBL" id="MDET01000004">
    <property type="protein sequence ID" value="OQM76885.1"/>
    <property type="molecule type" value="Genomic_DNA"/>
</dbReference>
<dbReference type="InterPro" id="IPR029052">
    <property type="entry name" value="Metallo-depent_PP-like"/>
</dbReference>
<dbReference type="InterPro" id="IPR019079">
    <property type="entry name" value="Capsule_synth_CapA"/>
</dbReference>
<evidence type="ECO:0000259" key="3">
    <source>
        <dbReference type="SMART" id="SM00854"/>
    </source>
</evidence>
<evidence type="ECO:0000313" key="4">
    <source>
        <dbReference type="EMBL" id="OQM76885.1"/>
    </source>
</evidence>
<organism evidence="4 5">
    <name type="scientific">Manganibacter manganicus</name>
    <dbReference type="NCBI Taxonomy" id="1873176"/>
    <lineage>
        <taxon>Bacteria</taxon>
        <taxon>Pseudomonadati</taxon>
        <taxon>Pseudomonadota</taxon>
        <taxon>Alphaproteobacteria</taxon>
        <taxon>Hyphomicrobiales</taxon>
        <taxon>Phyllobacteriaceae</taxon>
        <taxon>Manganibacter</taxon>
    </lineage>
</organism>
<comment type="caution">
    <text evidence="4">The sequence shown here is derived from an EMBL/GenBank/DDBJ whole genome shotgun (WGS) entry which is preliminary data.</text>
</comment>
<dbReference type="Proteomes" id="UP000191905">
    <property type="component" value="Unassembled WGS sequence"/>
</dbReference>
<evidence type="ECO:0000256" key="2">
    <source>
        <dbReference type="SAM" id="MobiDB-lite"/>
    </source>
</evidence>
<dbReference type="SMART" id="SM00854">
    <property type="entry name" value="PGA_cap"/>
    <property type="match status" value="1"/>
</dbReference>
<dbReference type="Pfam" id="PF09587">
    <property type="entry name" value="PGA_cap"/>
    <property type="match status" value="1"/>
</dbReference>
<comment type="similarity">
    <text evidence="1">Belongs to the CapA family.</text>
</comment>
<accession>A0A1V8RUP6</accession>
<evidence type="ECO:0000256" key="1">
    <source>
        <dbReference type="ARBA" id="ARBA00005662"/>
    </source>
</evidence>
<dbReference type="PANTHER" id="PTHR33393">
    <property type="entry name" value="POLYGLUTAMINE SYNTHESIS ACCESSORY PROTEIN RV0574C-RELATED"/>
    <property type="match status" value="1"/>
</dbReference>
<feature type="domain" description="Capsule synthesis protein CapA" evidence="3">
    <location>
        <begin position="44"/>
        <end position="272"/>
    </location>
</feature>
<dbReference type="PANTHER" id="PTHR33393:SF13">
    <property type="entry name" value="PGA BIOSYNTHESIS PROTEIN CAPA"/>
    <property type="match status" value="1"/>
</dbReference>
<proteinExistence type="inferred from homology"/>
<dbReference type="InterPro" id="IPR052169">
    <property type="entry name" value="CW_Biosynth-Accessory"/>
</dbReference>
<reference evidence="4 5" key="1">
    <citation type="journal article" date="2016" name="Int. J. Syst. Evol. Microbiol.">
        <title>Pseudaminobacter manganicus sp. nov., isolated from sludge of a manganese mine.</title>
        <authorList>
            <person name="Li J."/>
            <person name="Huang J."/>
            <person name="Liao S."/>
            <person name="Wang G."/>
        </authorList>
    </citation>
    <scope>NUCLEOTIDE SEQUENCE [LARGE SCALE GENOMIC DNA]</scope>
    <source>
        <strain evidence="4 5">JH-7</strain>
    </source>
</reference>
<keyword evidence="5" id="KW-1185">Reference proteome</keyword>
<evidence type="ECO:0000313" key="5">
    <source>
        <dbReference type="Proteomes" id="UP000191905"/>
    </source>
</evidence>
<dbReference type="OrthoDB" id="9810718at2"/>
<name>A0A1V8RUP6_9HYPH</name>
<dbReference type="SUPFAM" id="SSF56300">
    <property type="entry name" value="Metallo-dependent phosphatases"/>
    <property type="match status" value="1"/>
</dbReference>
<feature type="region of interest" description="Disordered" evidence="2">
    <location>
        <begin position="351"/>
        <end position="370"/>
    </location>
</feature>
<protein>
    <submittedName>
        <fullName evidence="4">Metallophosphatase</fullName>
    </submittedName>
</protein>
<dbReference type="STRING" id="1873176.BFN67_11865"/>
<dbReference type="RefSeq" id="WP_080918307.1">
    <property type="nucleotide sequence ID" value="NZ_MDET01000004.1"/>
</dbReference>
<gene>
    <name evidence="4" type="ORF">BFN67_11865</name>
</gene>
<dbReference type="AlphaFoldDB" id="A0A1V8RUP6"/>